<feature type="domain" description="Type II secretion system protein GspB C-terminal" evidence="1">
    <location>
        <begin position="154"/>
        <end position="211"/>
    </location>
</feature>
<sequence length="213" mass="21708">MSYILDALRRAESERERGSVPRLHSQPLAGAEAAEAGLLAPAGRGLRGPALLGAGLLLAAAVGFLVLKGQESQPSPAPAGTVAAAPPPLPLVQPPPPSPVALVRVDPPPLASAAVPAAPVASVAASAASVATAAVAERPLPLASELPQPLRGELPALQAGGAMVADQPSGSMLIINGQLYREGDHITPQLRLEQIRLRGAVLVYKGQRFRISY</sequence>
<gene>
    <name evidence="2" type="ORF">QWJ38_14125</name>
</gene>
<evidence type="ECO:0000313" key="2">
    <source>
        <dbReference type="EMBL" id="MDN3921427.1"/>
    </source>
</evidence>
<dbReference type="EMBL" id="JAUHHC010000003">
    <property type="protein sequence ID" value="MDN3921427.1"/>
    <property type="molecule type" value="Genomic_DNA"/>
</dbReference>
<organism evidence="2 3">
    <name type="scientific">Roseateles violae</name>
    <dbReference type="NCBI Taxonomy" id="3058042"/>
    <lineage>
        <taxon>Bacteria</taxon>
        <taxon>Pseudomonadati</taxon>
        <taxon>Pseudomonadota</taxon>
        <taxon>Betaproteobacteria</taxon>
        <taxon>Burkholderiales</taxon>
        <taxon>Sphaerotilaceae</taxon>
        <taxon>Roseateles</taxon>
    </lineage>
</organism>
<dbReference type="InterPro" id="IPR032389">
    <property type="entry name" value="GspB_C"/>
</dbReference>
<proteinExistence type="predicted"/>
<dbReference type="RefSeq" id="WP_290359719.1">
    <property type="nucleotide sequence ID" value="NZ_JAUHHC010000003.1"/>
</dbReference>
<reference evidence="2 3" key="1">
    <citation type="submission" date="2023-06" db="EMBL/GenBank/DDBJ databases">
        <title>Pelomonas sp. PFR6 16S ribosomal RNA gene Genome sequencing and assembly.</title>
        <authorList>
            <person name="Woo H."/>
        </authorList>
    </citation>
    <scope>NUCLEOTIDE SEQUENCE [LARGE SCALE GENOMIC DNA]</scope>
    <source>
        <strain evidence="2 3">PFR6</strain>
    </source>
</reference>
<protein>
    <submittedName>
        <fullName evidence="2">General secretion pathway protein GspB</fullName>
    </submittedName>
</protein>
<comment type="caution">
    <text evidence="2">The sequence shown here is derived from an EMBL/GenBank/DDBJ whole genome shotgun (WGS) entry which is preliminary data.</text>
</comment>
<name>A0ABT8DTA9_9BURK</name>
<evidence type="ECO:0000259" key="1">
    <source>
        <dbReference type="Pfam" id="PF16537"/>
    </source>
</evidence>
<keyword evidence="3" id="KW-1185">Reference proteome</keyword>
<accession>A0ABT8DTA9</accession>
<dbReference type="Proteomes" id="UP001228044">
    <property type="component" value="Unassembled WGS sequence"/>
</dbReference>
<evidence type="ECO:0000313" key="3">
    <source>
        <dbReference type="Proteomes" id="UP001228044"/>
    </source>
</evidence>
<dbReference type="Pfam" id="PF16537">
    <property type="entry name" value="T2SSB"/>
    <property type="match status" value="1"/>
</dbReference>